<organism evidence="2 3">
    <name type="scientific">Candidatus Merdibacter merdavium</name>
    <dbReference type="NCBI Taxonomy" id="2838692"/>
    <lineage>
        <taxon>Bacteria</taxon>
        <taxon>Bacillati</taxon>
        <taxon>Bacillota</taxon>
        <taxon>Erysipelotrichia</taxon>
        <taxon>Erysipelotrichales</taxon>
        <taxon>Erysipelotrichaceae</taxon>
        <taxon>Merdibacter</taxon>
    </lineage>
</organism>
<name>A0A9D2SW11_9FIRM</name>
<keyword evidence="1" id="KW-1133">Transmembrane helix</keyword>
<protein>
    <submittedName>
        <fullName evidence="2">Uncharacterized protein</fullName>
    </submittedName>
</protein>
<feature type="transmembrane region" description="Helical" evidence="1">
    <location>
        <begin position="7"/>
        <end position="26"/>
    </location>
</feature>
<accession>A0A9D2SW11</accession>
<dbReference type="EMBL" id="DWWM01000029">
    <property type="protein sequence ID" value="HJC36479.1"/>
    <property type="molecule type" value="Genomic_DNA"/>
</dbReference>
<keyword evidence="1" id="KW-0472">Membrane</keyword>
<proteinExistence type="predicted"/>
<keyword evidence="1" id="KW-0812">Transmembrane</keyword>
<dbReference type="AlphaFoldDB" id="A0A9D2SW11"/>
<feature type="transmembrane region" description="Helical" evidence="1">
    <location>
        <begin position="32"/>
        <end position="51"/>
    </location>
</feature>
<gene>
    <name evidence="2" type="ORF">H9702_05045</name>
</gene>
<evidence type="ECO:0000256" key="1">
    <source>
        <dbReference type="SAM" id="Phobius"/>
    </source>
</evidence>
<sequence>MKRQIKKLLIASAVLAANYYLMPLSVNDPDSAMIILLLLMPGLTLTLCFACGCSSISWLFPFLSVILFALSIPLYFTMDALGMIIVYALISFIGFAAGRGMRLLIRRDQKRAAGH</sequence>
<dbReference type="Proteomes" id="UP000823896">
    <property type="component" value="Unassembled WGS sequence"/>
</dbReference>
<evidence type="ECO:0000313" key="3">
    <source>
        <dbReference type="Proteomes" id="UP000823896"/>
    </source>
</evidence>
<reference evidence="2" key="1">
    <citation type="journal article" date="2021" name="PeerJ">
        <title>Extensive microbial diversity within the chicken gut microbiome revealed by metagenomics and culture.</title>
        <authorList>
            <person name="Gilroy R."/>
            <person name="Ravi A."/>
            <person name="Getino M."/>
            <person name="Pursley I."/>
            <person name="Horton D.L."/>
            <person name="Alikhan N.F."/>
            <person name="Baker D."/>
            <person name="Gharbi K."/>
            <person name="Hall N."/>
            <person name="Watson M."/>
            <person name="Adriaenssens E.M."/>
            <person name="Foster-Nyarko E."/>
            <person name="Jarju S."/>
            <person name="Secka A."/>
            <person name="Antonio M."/>
            <person name="Oren A."/>
            <person name="Chaudhuri R.R."/>
            <person name="La Ragione R."/>
            <person name="Hildebrand F."/>
            <person name="Pallen M.J."/>
        </authorList>
    </citation>
    <scope>NUCLEOTIDE SEQUENCE</scope>
    <source>
        <strain evidence="2">CHK187-11901</strain>
    </source>
</reference>
<comment type="caution">
    <text evidence="2">The sequence shown here is derived from an EMBL/GenBank/DDBJ whole genome shotgun (WGS) entry which is preliminary data.</text>
</comment>
<feature type="transmembrane region" description="Helical" evidence="1">
    <location>
        <begin position="58"/>
        <end position="78"/>
    </location>
</feature>
<reference evidence="2" key="2">
    <citation type="submission" date="2021-04" db="EMBL/GenBank/DDBJ databases">
        <authorList>
            <person name="Gilroy R."/>
        </authorList>
    </citation>
    <scope>NUCLEOTIDE SEQUENCE</scope>
    <source>
        <strain evidence="2">CHK187-11901</strain>
    </source>
</reference>
<evidence type="ECO:0000313" key="2">
    <source>
        <dbReference type="EMBL" id="HJC36479.1"/>
    </source>
</evidence>
<feature type="transmembrane region" description="Helical" evidence="1">
    <location>
        <begin position="84"/>
        <end position="105"/>
    </location>
</feature>